<evidence type="ECO:0000313" key="6">
    <source>
        <dbReference type="EMBL" id="KAK7206842.1"/>
    </source>
</evidence>
<feature type="compositionally biased region" description="Low complexity" evidence="4">
    <location>
        <begin position="235"/>
        <end position="264"/>
    </location>
</feature>
<feature type="compositionally biased region" description="Polar residues" evidence="4">
    <location>
        <begin position="594"/>
        <end position="616"/>
    </location>
</feature>
<feature type="DNA-binding region" description="Fork-head" evidence="3">
    <location>
        <begin position="30"/>
        <end position="122"/>
    </location>
</feature>
<evidence type="ECO:0000256" key="2">
    <source>
        <dbReference type="ARBA" id="ARBA00023242"/>
    </source>
</evidence>
<keyword evidence="7" id="KW-1185">Reference proteome</keyword>
<dbReference type="InterPro" id="IPR030456">
    <property type="entry name" value="TF_fork_head_CS_2"/>
</dbReference>
<feature type="region of interest" description="Disordered" evidence="4">
    <location>
        <begin position="593"/>
        <end position="632"/>
    </location>
</feature>
<feature type="region of interest" description="Disordered" evidence="4">
    <location>
        <begin position="201"/>
        <end position="335"/>
    </location>
</feature>
<reference evidence="6 7" key="1">
    <citation type="submission" date="2024-03" db="EMBL/GenBank/DDBJ databases">
        <title>Genome-scale model development and genomic sequencing of the oleaginous clade Lipomyces.</title>
        <authorList>
            <consortium name="Lawrence Berkeley National Laboratory"/>
            <person name="Czajka J.J."/>
            <person name="Han Y."/>
            <person name="Kim J."/>
            <person name="Mondo S.J."/>
            <person name="Hofstad B.A."/>
            <person name="Robles A."/>
            <person name="Haridas S."/>
            <person name="Riley R."/>
            <person name="LaButti K."/>
            <person name="Pangilinan J."/>
            <person name="Andreopoulos W."/>
            <person name="Lipzen A."/>
            <person name="Yan J."/>
            <person name="Wang M."/>
            <person name="Ng V."/>
            <person name="Grigoriev I.V."/>
            <person name="Spatafora J.W."/>
            <person name="Magnuson J.K."/>
            <person name="Baker S.E."/>
            <person name="Pomraning K.R."/>
        </authorList>
    </citation>
    <scope>NUCLEOTIDE SEQUENCE [LARGE SCALE GENOMIC DNA]</scope>
    <source>
        <strain evidence="6 7">Phaff 52-87</strain>
    </source>
</reference>
<dbReference type="Proteomes" id="UP001498771">
    <property type="component" value="Unassembled WGS sequence"/>
</dbReference>
<feature type="region of interest" description="Disordered" evidence="4">
    <location>
        <begin position="123"/>
        <end position="161"/>
    </location>
</feature>
<evidence type="ECO:0000259" key="5">
    <source>
        <dbReference type="PROSITE" id="PS50039"/>
    </source>
</evidence>
<accession>A0ABR1FAF8</accession>
<dbReference type="EMBL" id="JBBJBU010000002">
    <property type="protein sequence ID" value="KAK7206842.1"/>
    <property type="molecule type" value="Genomic_DNA"/>
</dbReference>
<dbReference type="PANTHER" id="PTHR11829:SF343">
    <property type="entry name" value="FORK-HEAD DOMAIN-CONTAINING PROTEIN"/>
    <property type="match status" value="1"/>
</dbReference>
<name>A0ABR1FAF8_9ASCO</name>
<protein>
    <submittedName>
        <fullName evidence="6">Fork head domain-containing protein</fullName>
    </submittedName>
</protein>
<dbReference type="SMART" id="SM00339">
    <property type="entry name" value="FH"/>
    <property type="match status" value="1"/>
</dbReference>
<evidence type="ECO:0000313" key="7">
    <source>
        <dbReference type="Proteomes" id="UP001498771"/>
    </source>
</evidence>
<dbReference type="RefSeq" id="XP_064769875.1">
    <property type="nucleotide sequence ID" value="XM_064912109.1"/>
</dbReference>
<dbReference type="Pfam" id="PF00250">
    <property type="entry name" value="Forkhead"/>
    <property type="match status" value="1"/>
</dbReference>
<organism evidence="6 7">
    <name type="scientific">Myxozyma melibiosi</name>
    <dbReference type="NCBI Taxonomy" id="54550"/>
    <lineage>
        <taxon>Eukaryota</taxon>
        <taxon>Fungi</taxon>
        <taxon>Dikarya</taxon>
        <taxon>Ascomycota</taxon>
        <taxon>Saccharomycotina</taxon>
        <taxon>Lipomycetes</taxon>
        <taxon>Lipomycetales</taxon>
        <taxon>Lipomycetaceae</taxon>
        <taxon>Myxozyma</taxon>
    </lineage>
</organism>
<dbReference type="InterPro" id="IPR018122">
    <property type="entry name" value="TF_fork_head_CS_1"/>
</dbReference>
<evidence type="ECO:0000256" key="1">
    <source>
        <dbReference type="ARBA" id="ARBA00023125"/>
    </source>
</evidence>
<comment type="caution">
    <text evidence="6">The sequence shown here is derived from an EMBL/GenBank/DDBJ whole genome shotgun (WGS) entry which is preliminary data.</text>
</comment>
<proteinExistence type="predicted"/>
<dbReference type="PRINTS" id="PR00053">
    <property type="entry name" value="FORKHEAD"/>
</dbReference>
<gene>
    <name evidence="6" type="ORF">BZA70DRAFT_275183</name>
</gene>
<dbReference type="PROSITE" id="PS00658">
    <property type="entry name" value="FORK_HEAD_2"/>
    <property type="match status" value="1"/>
</dbReference>
<keyword evidence="2 3" id="KW-0539">Nucleus</keyword>
<feature type="compositionally biased region" description="Low complexity" evidence="4">
    <location>
        <begin position="124"/>
        <end position="140"/>
    </location>
</feature>
<dbReference type="Gene3D" id="1.10.10.10">
    <property type="entry name" value="Winged helix-like DNA-binding domain superfamily/Winged helix DNA-binding domain"/>
    <property type="match status" value="1"/>
</dbReference>
<dbReference type="PROSITE" id="PS00657">
    <property type="entry name" value="FORK_HEAD_1"/>
    <property type="match status" value="1"/>
</dbReference>
<feature type="compositionally biased region" description="Basic and acidic residues" evidence="4">
    <location>
        <begin position="617"/>
        <end position="632"/>
    </location>
</feature>
<dbReference type="CDD" id="cd00059">
    <property type="entry name" value="FH_FOX"/>
    <property type="match status" value="1"/>
</dbReference>
<dbReference type="PROSITE" id="PS50039">
    <property type="entry name" value="FORK_HEAD_3"/>
    <property type="match status" value="1"/>
</dbReference>
<feature type="region of interest" description="Disordered" evidence="4">
    <location>
        <begin position="1"/>
        <end position="27"/>
    </location>
</feature>
<dbReference type="InterPro" id="IPR050211">
    <property type="entry name" value="FOX_domain-containing"/>
</dbReference>
<dbReference type="PANTHER" id="PTHR11829">
    <property type="entry name" value="FORKHEAD BOX PROTEIN"/>
    <property type="match status" value="1"/>
</dbReference>
<feature type="domain" description="Fork-head" evidence="5">
    <location>
        <begin position="30"/>
        <end position="122"/>
    </location>
</feature>
<dbReference type="InterPro" id="IPR036390">
    <property type="entry name" value="WH_DNA-bd_sf"/>
</dbReference>
<dbReference type="GeneID" id="90037621"/>
<dbReference type="InterPro" id="IPR001766">
    <property type="entry name" value="Fork_head_dom"/>
</dbReference>
<feature type="region of interest" description="Disordered" evidence="4">
    <location>
        <begin position="537"/>
        <end position="560"/>
    </location>
</feature>
<feature type="compositionally biased region" description="Polar residues" evidence="4">
    <location>
        <begin position="305"/>
        <end position="325"/>
    </location>
</feature>
<evidence type="ECO:0000256" key="3">
    <source>
        <dbReference type="PROSITE-ProRule" id="PRU00089"/>
    </source>
</evidence>
<dbReference type="SUPFAM" id="SSF46785">
    <property type="entry name" value="Winged helix' DNA-binding domain"/>
    <property type="match status" value="1"/>
</dbReference>
<comment type="subcellular location">
    <subcellularLocation>
        <location evidence="3">Nucleus</location>
    </subcellularLocation>
</comment>
<keyword evidence="1 3" id="KW-0238">DNA-binding</keyword>
<sequence>MTPKENDDPSPNAEIPPPHLMPPIDDDGEKPPFSYATLIGMAILRAPNRRLTLSQIYKWINDTFVYYRSCDPGWQNSIRHNLSLNKAFSKQERPKDDPGKGNYWVVEPGSQYLFMKTRPRKALASSSSAQSSSQNASGSNTQERYDAGANADTSPTLSRVARATKSESALLQPLAKRGADYALSSSPDIVVKRARTSANDASAAPSLQFPPQPHNVKNEFATPMRPASRGNAPTSVSSSAVAPGLSFASSSSPAPGMPSTPATSDVNSSLLLPVSNFTDKKKNNATRRRPTSAKNNASRAKKQASLPSSRRQTSFPLSVDSTGHSLDTDDDEADSFYENDEDELSKSLFDGNHPSLSISPNTSLRNHRAHIRLMTSPVVGSLAVPRDDASGLYFNPPATAPLHNSHQPFAKSPLRSSTPQKQQYEATTFSPLRPQRQASASPFGSPIYLRQHHQQFMSPQRKLLAHSTFTFDESGSPVVPAHAFMGQQVGLGAVQMNDDDDDLTRFCSSPDKRGTKMKPQFFFDDFFYYGRHNGGSMLDGDRRSSDGDTEDDLQSEKRHDSNIGVEVFGVDVCGVVQRAVEFNREKRELGQGISFDSSKSTEAAAQEMSFNLQQSESRSREPTAGESEEVRAMRAHGMFRTMTF</sequence>
<dbReference type="InterPro" id="IPR036388">
    <property type="entry name" value="WH-like_DNA-bd_sf"/>
</dbReference>
<evidence type="ECO:0000256" key="4">
    <source>
        <dbReference type="SAM" id="MobiDB-lite"/>
    </source>
</evidence>